<evidence type="ECO:0000313" key="2">
    <source>
        <dbReference type="Proteomes" id="UP000077521"/>
    </source>
</evidence>
<proteinExistence type="predicted"/>
<protein>
    <submittedName>
        <fullName evidence="1">Uncharacterized protein</fullName>
    </submittedName>
</protein>
<dbReference type="PROSITE" id="PS50181">
    <property type="entry name" value="FBOX"/>
    <property type="match status" value="1"/>
</dbReference>
<dbReference type="CDD" id="cd09917">
    <property type="entry name" value="F-box_SF"/>
    <property type="match status" value="1"/>
</dbReference>
<evidence type="ECO:0000313" key="1">
    <source>
        <dbReference type="EMBL" id="KAE8244194.1"/>
    </source>
</evidence>
<dbReference type="EMBL" id="LWDF02000697">
    <property type="protein sequence ID" value="KAE8244194.1"/>
    <property type="molecule type" value="Genomic_DNA"/>
</dbReference>
<gene>
    <name evidence="1" type="ORF">A4X13_0g6771</name>
</gene>
<dbReference type="Pfam" id="PF00646">
    <property type="entry name" value="F-box"/>
    <property type="match status" value="1"/>
</dbReference>
<reference evidence="1" key="2">
    <citation type="journal article" date="2019" name="IMA Fungus">
        <title>Genome sequencing and comparison of five Tilletia species to identify candidate genes for the detection of regulated species infecting wheat.</title>
        <authorList>
            <person name="Nguyen H.D.T."/>
            <person name="Sultana T."/>
            <person name="Kesanakurti P."/>
            <person name="Hambleton S."/>
        </authorList>
    </citation>
    <scope>NUCLEOTIDE SEQUENCE</scope>
    <source>
        <strain evidence="1">DAOMC 236416</strain>
    </source>
</reference>
<dbReference type="SUPFAM" id="SSF81383">
    <property type="entry name" value="F-box domain"/>
    <property type="match status" value="1"/>
</dbReference>
<accession>A0A177T6S1</accession>
<keyword evidence="2" id="KW-1185">Reference proteome</keyword>
<organism evidence="1 2">
    <name type="scientific">Tilletia indica</name>
    <dbReference type="NCBI Taxonomy" id="43049"/>
    <lineage>
        <taxon>Eukaryota</taxon>
        <taxon>Fungi</taxon>
        <taxon>Dikarya</taxon>
        <taxon>Basidiomycota</taxon>
        <taxon>Ustilaginomycotina</taxon>
        <taxon>Exobasidiomycetes</taxon>
        <taxon>Tilletiales</taxon>
        <taxon>Tilletiaceae</taxon>
        <taxon>Tilletia</taxon>
    </lineage>
</organism>
<reference evidence="1" key="1">
    <citation type="submission" date="2016-04" db="EMBL/GenBank/DDBJ databases">
        <authorList>
            <person name="Nguyen H.D."/>
            <person name="Samba Siva P."/>
            <person name="Cullis J."/>
            <person name="Levesque C.A."/>
            <person name="Hambleton S."/>
        </authorList>
    </citation>
    <scope>NUCLEOTIDE SEQUENCE</scope>
    <source>
        <strain evidence="1">DAOMC 236416</strain>
    </source>
</reference>
<dbReference type="AlphaFoldDB" id="A0A177T6S1"/>
<sequence length="280" mass="31765">MSSSPQLPSALNAREATVHAEDMNVTDAGTSHAATNFLDLPHGLVFQIFDRLDYRSLHTMRSTCKLLYQVLRFSRFDRALFRSGDERCEESGNRAVEDAIAEYAQRGCPPAAWLALDRPHILISPDEFHIDVHPVLRSLGWRMDQRHEVLATWPWRIQEEQRPIWLEETATWPPISWLKVSLRWTDNVIVIRGSGRGGAVTVEQVLLCLLLSWTHYTRKAAKMLPRSEVPAHGCAWFSLPHYDGSPNTLWLSFLDVNVSKSVIEDLAAGQQCIYSSSCAE</sequence>
<comment type="caution">
    <text evidence="1">The sequence shown here is derived from an EMBL/GenBank/DDBJ whole genome shotgun (WGS) entry which is preliminary data.</text>
</comment>
<name>A0A177T6S1_9BASI</name>
<dbReference type="SMART" id="SM00256">
    <property type="entry name" value="FBOX"/>
    <property type="match status" value="1"/>
</dbReference>
<dbReference type="InterPro" id="IPR036047">
    <property type="entry name" value="F-box-like_dom_sf"/>
</dbReference>
<dbReference type="Proteomes" id="UP000077521">
    <property type="component" value="Unassembled WGS sequence"/>
</dbReference>
<dbReference type="InterPro" id="IPR001810">
    <property type="entry name" value="F-box_dom"/>
</dbReference>